<evidence type="ECO:0000256" key="3">
    <source>
        <dbReference type="ARBA" id="ARBA00022475"/>
    </source>
</evidence>
<evidence type="ECO:0000256" key="1">
    <source>
        <dbReference type="ARBA" id="ARBA00004651"/>
    </source>
</evidence>
<evidence type="ECO:0000256" key="8">
    <source>
        <dbReference type="ARBA" id="ARBA00023180"/>
    </source>
</evidence>
<dbReference type="Gene3D" id="1.10.287.70">
    <property type="match status" value="1"/>
</dbReference>
<evidence type="ECO:0000256" key="2">
    <source>
        <dbReference type="ARBA" id="ARBA00008685"/>
    </source>
</evidence>
<keyword evidence="8" id="KW-0325">Glycoprotein</keyword>
<dbReference type="PANTHER" id="PTHR42643">
    <property type="entry name" value="IONOTROPIC RECEPTOR 20A-RELATED"/>
    <property type="match status" value="1"/>
</dbReference>
<dbReference type="GO" id="GO:0015276">
    <property type="term" value="F:ligand-gated monoatomic ion channel activity"/>
    <property type="evidence" value="ECO:0007669"/>
    <property type="project" value="InterPro"/>
</dbReference>
<keyword evidence="4 9" id="KW-0812">Transmembrane</keyword>
<keyword evidence="6 9" id="KW-0472">Membrane</keyword>
<protein>
    <recommendedName>
        <fullName evidence="10">Ionotropic glutamate receptor C-terminal domain-containing protein</fullName>
    </recommendedName>
</protein>
<feature type="domain" description="Ionotropic glutamate receptor C-terminal" evidence="10">
    <location>
        <begin position="138"/>
        <end position="297"/>
    </location>
</feature>
<dbReference type="OrthoDB" id="6344184at2759"/>
<dbReference type="Gene3D" id="3.40.190.10">
    <property type="entry name" value="Periplasmic binding protein-like II"/>
    <property type="match status" value="1"/>
</dbReference>
<evidence type="ECO:0000313" key="12">
    <source>
        <dbReference type="Proteomes" id="UP000076858"/>
    </source>
</evidence>
<comment type="caution">
    <text evidence="11">The sequence shown here is derived from an EMBL/GenBank/DDBJ whole genome shotgun (WGS) entry which is preliminary data.</text>
</comment>
<feature type="transmembrane region" description="Helical" evidence="9">
    <location>
        <begin position="205"/>
        <end position="222"/>
    </location>
</feature>
<dbReference type="InterPro" id="IPR001320">
    <property type="entry name" value="Iontro_rcpt_C"/>
</dbReference>
<dbReference type="Pfam" id="PF00060">
    <property type="entry name" value="Lig_chan"/>
    <property type="match status" value="1"/>
</dbReference>
<dbReference type="STRING" id="35525.A0A162NL96"/>
<gene>
    <name evidence="11" type="ORF">APZ42_016142</name>
</gene>
<proteinExistence type="inferred from homology"/>
<dbReference type="GO" id="GO:0050906">
    <property type="term" value="P:detection of stimulus involved in sensory perception"/>
    <property type="evidence" value="ECO:0007669"/>
    <property type="project" value="UniProtKB-ARBA"/>
</dbReference>
<evidence type="ECO:0000256" key="4">
    <source>
        <dbReference type="ARBA" id="ARBA00022692"/>
    </source>
</evidence>
<reference evidence="11 12" key="1">
    <citation type="submission" date="2016-03" db="EMBL/GenBank/DDBJ databases">
        <title>EvidentialGene: Evidence-directed Construction of Genes on Genomes.</title>
        <authorList>
            <person name="Gilbert D.G."/>
            <person name="Choi J.-H."/>
            <person name="Mockaitis K."/>
            <person name="Colbourne J."/>
            <person name="Pfrender M."/>
        </authorList>
    </citation>
    <scope>NUCLEOTIDE SEQUENCE [LARGE SCALE GENOMIC DNA]</scope>
    <source>
        <strain evidence="11 12">Xinb3</strain>
        <tissue evidence="11">Complete organism</tissue>
    </source>
</reference>
<name>A0A162NL96_9CRUS</name>
<feature type="transmembrane region" description="Helical" evidence="9">
    <location>
        <begin position="141"/>
        <end position="162"/>
    </location>
</feature>
<evidence type="ECO:0000256" key="5">
    <source>
        <dbReference type="ARBA" id="ARBA00022989"/>
    </source>
</evidence>
<evidence type="ECO:0000256" key="9">
    <source>
        <dbReference type="SAM" id="Phobius"/>
    </source>
</evidence>
<comment type="similarity">
    <text evidence="2">Belongs to the glutamate-gated ion channel (TC 1.A.10.1) family.</text>
</comment>
<keyword evidence="7" id="KW-0675">Receptor</keyword>
<dbReference type="EMBL" id="LRGB01000568">
    <property type="protein sequence ID" value="KZS18090.1"/>
    <property type="molecule type" value="Genomic_DNA"/>
</dbReference>
<evidence type="ECO:0000259" key="10">
    <source>
        <dbReference type="Pfam" id="PF00060"/>
    </source>
</evidence>
<keyword evidence="5 9" id="KW-1133">Transmembrane helix</keyword>
<keyword evidence="3" id="KW-1003">Cell membrane</keyword>
<dbReference type="InterPro" id="IPR052192">
    <property type="entry name" value="Insect_Ionotropic_Sensory_Rcpt"/>
</dbReference>
<dbReference type="SUPFAM" id="SSF53850">
    <property type="entry name" value="Periplasmic binding protein-like II"/>
    <property type="match status" value="1"/>
</dbReference>
<evidence type="ECO:0000256" key="6">
    <source>
        <dbReference type="ARBA" id="ARBA00023136"/>
    </source>
</evidence>
<sequence>MRTYYFPPPIEVLRNSSGHVVGYSGMLYHHLLFLSQKLNFKYNIFPAAENTNGVKNGIIGALQRQVCNVQIESYIYLSWFHLFVLHQEADIGLAPVAISLQRYEALDFRGRIGGDWTSILVRYPLPYVSFTSTLDLFSKEVWIGFLVSAVVVAVFFIVLTSIGKRLHVTREQNSETCIATFAWYLFSTFFSQGNRIPTSQRSQKILVATWCLAAFVFVNTYNCTLTSYMSVTYQKPDINSFKDLATSTTYKANVLIGSIQEIDIQMSTNEYMKTIAARMKQCPDCRKFNTSDQALQVVKKDNYVAIMTSSGGRGNMQKHSSERGKCLLTLAKEKTTWANMFLAIPKTSPYKEEIEREYICFFD</sequence>
<dbReference type="PANTHER" id="PTHR42643:SF24">
    <property type="entry name" value="IONOTROPIC RECEPTOR 60A"/>
    <property type="match status" value="1"/>
</dbReference>
<dbReference type="AlphaFoldDB" id="A0A162NL96"/>
<dbReference type="GO" id="GO:0005886">
    <property type="term" value="C:plasma membrane"/>
    <property type="evidence" value="ECO:0007669"/>
    <property type="project" value="UniProtKB-SubCell"/>
</dbReference>
<organism evidence="11 12">
    <name type="scientific">Daphnia magna</name>
    <dbReference type="NCBI Taxonomy" id="35525"/>
    <lineage>
        <taxon>Eukaryota</taxon>
        <taxon>Metazoa</taxon>
        <taxon>Ecdysozoa</taxon>
        <taxon>Arthropoda</taxon>
        <taxon>Crustacea</taxon>
        <taxon>Branchiopoda</taxon>
        <taxon>Diplostraca</taxon>
        <taxon>Cladocera</taxon>
        <taxon>Anomopoda</taxon>
        <taxon>Daphniidae</taxon>
        <taxon>Daphnia</taxon>
    </lineage>
</organism>
<keyword evidence="12" id="KW-1185">Reference proteome</keyword>
<comment type="subcellular location">
    <subcellularLocation>
        <location evidence="1">Cell membrane</location>
        <topology evidence="1">Multi-pass membrane protein</topology>
    </subcellularLocation>
</comment>
<accession>A0A162NL96</accession>
<evidence type="ECO:0000256" key="7">
    <source>
        <dbReference type="ARBA" id="ARBA00023170"/>
    </source>
</evidence>
<dbReference type="Proteomes" id="UP000076858">
    <property type="component" value="Unassembled WGS sequence"/>
</dbReference>
<evidence type="ECO:0000313" key="11">
    <source>
        <dbReference type="EMBL" id="KZS18090.1"/>
    </source>
</evidence>